<dbReference type="KEGG" id="miw:EER00_01645"/>
<dbReference type="OrthoDB" id="404050at2"/>
<reference evidence="2" key="1">
    <citation type="submission" date="2018-11" db="EMBL/GenBank/DDBJ databases">
        <title>The first complete genome sequence of Mycoplasma iowae strain 695.</title>
        <authorList>
            <person name="Ghanem M."/>
            <person name="El-Gazzar M."/>
        </authorList>
    </citation>
    <scope>NUCLEOTIDE SEQUENCE [LARGE SCALE GENOMIC DNA]</scope>
    <source>
        <strain evidence="2">695</strain>
    </source>
</reference>
<organism evidence="1 2">
    <name type="scientific">Malacoplasma iowae 695</name>
    <dbReference type="NCBI Taxonomy" id="1048830"/>
    <lineage>
        <taxon>Bacteria</taxon>
        <taxon>Bacillati</taxon>
        <taxon>Mycoplasmatota</taxon>
        <taxon>Mycoplasmoidales</taxon>
        <taxon>Mycoplasmoidaceae</taxon>
        <taxon>Malacoplasma</taxon>
    </lineage>
</organism>
<dbReference type="InterPro" id="IPR054689">
    <property type="entry name" value="MG075-like"/>
</dbReference>
<dbReference type="GeneID" id="96866881"/>
<dbReference type="NCBIfam" id="NF045696">
    <property type="entry name" value="MG075_fam"/>
    <property type="match status" value="1"/>
</dbReference>
<dbReference type="AlphaFoldDB" id="A0A6P1LM76"/>
<name>A0A6P1LM76_MALIO</name>
<sequence>MKKRIFKKLAIGLLPISLVIVPLASCSNNNTLNTGQNGSNNNDWNPNIGGSINDNRYNGTIDNKIIEFISKPVHVDIVDTRDKTTYDKLESISNFLNYNIDNEYINLVSEEGIKGDLYSFINSIFRDNKRAFSLKLNDEPTIKVSDVKTKSKEIKKQVSLSLSIDVINEENKNQTFKLLSNTYELISNSKYTLKISFENQIPSFSINSVNNRYFLGLKFNNVNFIFKDQKDKELGNFTLNNFTFTSNQFSYNFKKEFLYLTTDSDYKDVLSNKTVNDILKSKTDEQFKKELQQQFLNNQNQYKNVLVMINNLFKSISEKDSLESFISKNASGVLTLLSKFNVVNLSDNINKLITDLLNKDKSVVQVIQEDKQYILELIKDLVGNNQLILSVAENILDLVKPNLPEQEQKNIVDQINSLIGLIGNSSDKYLFIVDLVKSLLSGQNIYDFVKTALTKPGVKELINKLPENIKPLVNLLVKIIESGELSNNLINVIFKHKDELIKILNTLIPNETIKKVIDVLITKNTNFTEDNLNAIFSKVFYSLTQGLLSNFDNGKSEFKNFKFDKEKNEFTFDFSTTYQITKEFKWELKPIVDLLPNKLNLKDFGLNTNEIEKKVKEVGKGLLNLNNDIGKEWYIFDKKDIFGFIPQHIDFTIGDSIEFTNTAKDQQIWLNPQNIGSKEFFGYSVPTVSGFRLNLPGGVKSIVSQYKSTDNYFGFTKLFIEFLTQQHNFYQNVSVIDNKNEITDGLVYNNDLYINNIPYDWKITLNKEFKNKVKTNSKKDVLTEYKVKTSNNVEVVLNSYNLTNSLTQEQLGEELIKDYDTVFKNSQYKPFIMLNQISDFTDQTTIIPLSVKILFGIATKFNINVNVTNFTFMVSSYLPFKTYNNKKEFVDYLYSQTGSYLKAGISYSTLVNETFYNDWIV</sequence>
<dbReference type="Proteomes" id="UP000464283">
    <property type="component" value="Chromosome"/>
</dbReference>
<gene>
    <name evidence="1" type="ORF">EER00_01645</name>
</gene>
<evidence type="ECO:0000313" key="1">
    <source>
        <dbReference type="EMBL" id="QHG89602.1"/>
    </source>
</evidence>
<dbReference type="EMBL" id="CP033512">
    <property type="protein sequence ID" value="QHG89602.1"/>
    <property type="molecule type" value="Genomic_DNA"/>
</dbReference>
<protein>
    <submittedName>
        <fullName evidence="1">Uncharacterized protein</fullName>
    </submittedName>
</protein>
<dbReference type="RefSeq" id="WP_004025065.1">
    <property type="nucleotide sequence ID" value="NZ_AGFP01000033.1"/>
</dbReference>
<proteinExistence type="predicted"/>
<evidence type="ECO:0000313" key="2">
    <source>
        <dbReference type="Proteomes" id="UP000464283"/>
    </source>
</evidence>
<accession>A0A6P1LM76</accession>